<comment type="caution">
    <text evidence="2">The sequence shown here is derived from an EMBL/GenBank/DDBJ whole genome shotgun (WGS) entry which is preliminary data.</text>
</comment>
<sequence>MNKYQQKERTQPEMEVESMKSDWEDEEEGDLAEEENQGSRQPEEPALESVENPPAMLQGIKQSYGLIHHPWLNPDQQLKGNLHEQANADRNDRPDVSPNWRVGEKLVWLEG</sequence>
<feature type="compositionally biased region" description="Basic and acidic residues" evidence="1">
    <location>
        <begin position="1"/>
        <end position="22"/>
    </location>
</feature>
<evidence type="ECO:0000313" key="3">
    <source>
        <dbReference type="Proteomes" id="UP000499080"/>
    </source>
</evidence>
<accession>A0A4Y2JBF6</accession>
<organism evidence="2 3">
    <name type="scientific">Araneus ventricosus</name>
    <name type="common">Orbweaver spider</name>
    <name type="synonym">Epeira ventricosa</name>
    <dbReference type="NCBI Taxonomy" id="182803"/>
    <lineage>
        <taxon>Eukaryota</taxon>
        <taxon>Metazoa</taxon>
        <taxon>Ecdysozoa</taxon>
        <taxon>Arthropoda</taxon>
        <taxon>Chelicerata</taxon>
        <taxon>Arachnida</taxon>
        <taxon>Araneae</taxon>
        <taxon>Araneomorphae</taxon>
        <taxon>Entelegynae</taxon>
        <taxon>Araneoidea</taxon>
        <taxon>Araneidae</taxon>
        <taxon>Araneus</taxon>
    </lineage>
</organism>
<feature type="compositionally biased region" description="Basic and acidic residues" evidence="1">
    <location>
        <begin position="86"/>
        <end position="95"/>
    </location>
</feature>
<evidence type="ECO:0000256" key="1">
    <source>
        <dbReference type="SAM" id="MobiDB-lite"/>
    </source>
</evidence>
<dbReference type="EMBL" id="BGPR01003332">
    <property type="protein sequence ID" value="GBM86698.1"/>
    <property type="molecule type" value="Genomic_DNA"/>
</dbReference>
<gene>
    <name evidence="2" type="ORF">AVEN_222222_1</name>
</gene>
<name>A0A4Y2JBF6_ARAVE</name>
<reference evidence="2 3" key="1">
    <citation type="journal article" date="2019" name="Sci. Rep.">
        <title>Orb-weaving spider Araneus ventricosus genome elucidates the spidroin gene catalogue.</title>
        <authorList>
            <person name="Kono N."/>
            <person name="Nakamura H."/>
            <person name="Ohtoshi R."/>
            <person name="Moran D.A.P."/>
            <person name="Shinohara A."/>
            <person name="Yoshida Y."/>
            <person name="Fujiwara M."/>
            <person name="Mori M."/>
            <person name="Tomita M."/>
            <person name="Arakawa K."/>
        </authorList>
    </citation>
    <scope>NUCLEOTIDE SEQUENCE [LARGE SCALE GENOMIC DNA]</scope>
</reference>
<protein>
    <submittedName>
        <fullName evidence="2">Uncharacterized protein</fullName>
    </submittedName>
</protein>
<feature type="compositionally biased region" description="Acidic residues" evidence="1">
    <location>
        <begin position="23"/>
        <end position="36"/>
    </location>
</feature>
<evidence type="ECO:0000313" key="2">
    <source>
        <dbReference type="EMBL" id="GBM86698.1"/>
    </source>
</evidence>
<dbReference type="Proteomes" id="UP000499080">
    <property type="component" value="Unassembled WGS sequence"/>
</dbReference>
<dbReference type="AlphaFoldDB" id="A0A4Y2JBF6"/>
<feature type="region of interest" description="Disordered" evidence="1">
    <location>
        <begin position="1"/>
        <end position="111"/>
    </location>
</feature>
<keyword evidence="3" id="KW-1185">Reference proteome</keyword>
<proteinExistence type="predicted"/>